<evidence type="ECO:0000256" key="1">
    <source>
        <dbReference type="SAM" id="Phobius"/>
    </source>
</evidence>
<proteinExistence type="predicted"/>
<keyword evidence="1" id="KW-1133">Transmembrane helix</keyword>
<dbReference type="Proteomes" id="UP000290408">
    <property type="component" value="Chromosome"/>
</dbReference>
<organism evidence="2 3">
    <name type="scientific">Janibacter limosus</name>
    <dbReference type="NCBI Taxonomy" id="53458"/>
    <lineage>
        <taxon>Bacteria</taxon>
        <taxon>Bacillati</taxon>
        <taxon>Actinomycetota</taxon>
        <taxon>Actinomycetes</taxon>
        <taxon>Micrococcales</taxon>
        <taxon>Intrasporangiaceae</taxon>
        <taxon>Janibacter</taxon>
    </lineage>
</organism>
<reference evidence="2 3" key="1">
    <citation type="submission" date="2019-02" db="EMBL/GenBank/DDBJ databases">
        <title>Genomic data mining of an Antarctic deep-sea actinobacterium, Janibacterlimosus P3-3-X1.</title>
        <authorList>
            <person name="Liao L."/>
            <person name="Chen B."/>
        </authorList>
    </citation>
    <scope>NUCLEOTIDE SEQUENCE [LARGE SCALE GENOMIC DNA]</scope>
    <source>
        <strain evidence="2 3">P3-3-X1</strain>
    </source>
</reference>
<evidence type="ECO:0000313" key="3">
    <source>
        <dbReference type="Proteomes" id="UP000290408"/>
    </source>
</evidence>
<gene>
    <name evidence="2" type="ORF">EXU32_05845</name>
</gene>
<dbReference type="RefSeq" id="WP_130629049.1">
    <property type="nucleotide sequence ID" value="NZ_CP036164.1"/>
</dbReference>
<protein>
    <submittedName>
        <fullName evidence="2">Uncharacterized protein</fullName>
    </submittedName>
</protein>
<dbReference type="EMBL" id="CP036164">
    <property type="protein sequence ID" value="QBF45819.1"/>
    <property type="molecule type" value="Genomic_DNA"/>
</dbReference>
<feature type="transmembrane region" description="Helical" evidence="1">
    <location>
        <begin position="115"/>
        <end position="134"/>
    </location>
</feature>
<feature type="transmembrane region" description="Helical" evidence="1">
    <location>
        <begin position="82"/>
        <end position="103"/>
    </location>
</feature>
<name>A0A4P6MS58_9MICO</name>
<keyword evidence="1" id="KW-0812">Transmembrane</keyword>
<evidence type="ECO:0000313" key="2">
    <source>
        <dbReference type="EMBL" id="QBF45819.1"/>
    </source>
</evidence>
<feature type="transmembrane region" description="Helical" evidence="1">
    <location>
        <begin position="179"/>
        <end position="197"/>
    </location>
</feature>
<keyword evidence="3" id="KW-1185">Reference proteome</keyword>
<accession>A0A4P6MS58</accession>
<sequence>MAQIRPSPAVTWALVCAGLVWAPVLLEPLRHDPGNLVQLARAARSGVATQGLEGALARMGLFAPAPGGFRPLGLDLVYEPSWTIQVLGGLVLGLLAGSAVRWGAARRRRVATVPARVALLGAALLLVTVARLPVDGLASHYLASVIPIVVFAWAAIAWRAALHVRQLPRAFDRPVVMRLVPPAAALSLLLAVLAHPVSTVGSDLGRGASTLVLEASSEFRPGSSVTVSGRGYLASLSTTPAVALQLERAGFTTHYLYAWPTSEDAERFATVRAPADTVRVHLIGSDTPDRTPPAGFRPLGTVGLSGRDSVAVYVQVPSPW</sequence>
<keyword evidence="1" id="KW-0472">Membrane</keyword>
<dbReference type="AlphaFoldDB" id="A0A4P6MS58"/>
<dbReference type="KEGG" id="jli:EXU32_05845"/>
<feature type="transmembrane region" description="Helical" evidence="1">
    <location>
        <begin position="140"/>
        <end position="158"/>
    </location>
</feature>